<organism evidence="2 3">
    <name type="scientific">Phenylobacterium haematophilum</name>
    <dbReference type="NCBI Taxonomy" id="98513"/>
    <lineage>
        <taxon>Bacteria</taxon>
        <taxon>Pseudomonadati</taxon>
        <taxon>Pseudomonadota</taxon>
        <taxon>Alphaproteobacteria</taxon>
        <taxon>Caulobacterales</taxon>
        <taxon>Caulobacteraceae</taxon>
        <taxon>Phenylobacterium</taxon>
    </lineage>
</organism>
<name>A0A839ZVM6_9CAUL</name>
<dbReference type="Proteomes" id="UP000530564">
    <property type="component" value="Unassembled WGS sequence"/>
</dbReference>
<accession>A0A839ZVM6</accession>
<keyword evidence="3" id="KW-1185">Reference proteome</keyword>
<feature type="domain" description="T6SS Transcription factor RovC-like DNA binding" evidence="1">
    <location>
        <begin position="32"/>
        <end position="135"/>
    </location>
</feature>
<dbReference type="AlphaFoldDB" id="A0A839ZVM6"/>
<evidence type="ECO:0000313" key="2">
    <source>
        <dbReference type="EMBL" id="MBB3889839.1"/>
    </source>
</evidence>
<gene>
    <name evidence="2" type="ORF">GGQ61_000536</name>
</gene>
<evidence type="ECO:0000259" key="1">
    <source>
        <dbReference type="Pfam" id="PF10074"/>
    </source>
</evidence>
<sequence>MTENNTAYLLFDLGSGQQLQLIHQGLAATAAIIPLGVDGFDRLEAVYRLLAALHGRAVPPDTRLTAQQRARMRRMLQAFDGHRAGATGREIAQVMFRTGALDRSEWQTSSVRYAVKALIRDARTMIAGGYRKLLRHRRAF</sequence>
<proteinExistence type="predicted"/>
<comment type="caution">
    <text evidence="2">The sequence shown here is derived from an EMBL/GenBank/DDBJ whole genome shotgun (WGS) entry which is preliminary data.</text>
</comment>
<dbReference type="RefSeq" id="WP_231731395.1">
    <property type="nucleotide sequence ID" value="NZ_JACIDK010000001.1"/>
</dbReference>
<reference evidence="2 3" key="1">
    <citation type="submission" date="2020-08" db="EMBL/GenBank/DDBJ databases">
        <title>Genomic Encyclopedia of Type Strains, Phase IV (KMG-IV): sequencing the most valuable type-strain genomes for metagenomic binning, comparative biology and taxonomic classification.</title>
        <authorList>
            <person name="Goeker M."/>
        </authorList>
    </citation>
    <scope>NUCLEOTIDE SEQUENCE [LARGE SCALE GENOMIC DNA]</scope>
    <source>
        <strain evidence="2 3">DSM 21793</strain>
    </source>
</reference>
<dbReference type="InterPro" id="IPR018754">
    <property type="entry name" value="RovC-like_DNA-bd"/>
</dbReference>
<dbReference type="Pfam" id="PF10074">
    <property type="entry name" value="RovC_DNA-bd"/>
    <property type="match status" value="1"/>
</dbReference>
<dbReference type="EMBL" id="JACIDK010000001">
    <property type="protein sequence ID" value="MBB3889839.1"/>
    <property type="molecule type" value="Genomic_DNA"/>
</dbReference>
<evidence type="ECO:0000313" key="3">
    <source>
        <dbReference type="Proteomes" id="UP000530564"/>
    </source>
</evidence>
<protein>
    <recommendedName>
        <fullName evidence="1">T6SS Transcription factor RovC-like DNA binding domain-containing protein</fullName>
    </recommendedName>
</protein>